<feature type="domain" description="L,D-TPase catalytic" evidence="8">
    <location>
        <begin position="267"/>
        <end position="463"/>
    </location>
</feature>
<dbReference type="InterPro" id="IPR005490">
    <property type="entry name" value="LD_TPept_cat_dom"/>
</dbReference>
<proteinExistence type="inferred from homology"/>
<dbReference type="STRING" id="405671.SAMN05421827_101123"/>
<evidence type="ECO:0000256" key="6">
    <source>
        <dbReference type="ARBA" id="ARBA00023316"/>
    </source>
</evidence>
<dbReference type="UniPathway" id="UPA00219"/>
<dbReference type="AlphaFoldDB" id="A0A1G7MYB3"/>
<dbReference type="Pfam" id="PF03734">
    <property type="entry name" value="YkuD"/>
    <property type="match status" value="1"/>
</dbReference>
<accession>A0A1G7MYB3</accession>
<evidence type="ECO:0000259" key="8">
    <source>
        <dbReference type="PROSITE" id="PS52029"/>
    </source>
</evidence>
<dbReference type="EMBL" id="FNCH01000001">
    <property type="protein sequence ID" value="SDF66050.1"/>
    <property type="molecule type" value="Genomic_DNA"/>
</dbReference>
<evidence type="ECO:0000256" key="4">
    <source>
        <dbReference type="ARBA" id="ARBA00022960"/>
    </source>
</evidence>
<dbReference type="InterPro" id="IPR045380">
    <property type="entry name" value="LD_TPept_scaffold_dom"/>
</dbReference>
<dbReference type="Pfam" id="PF20142">
    <property type="entry name" value="Scaffold"/>
    <property type="match status" value="1"/>
</dbReference>
<feature type="active site" description="Proton donor/acceptor" evidence="7">
    <location>
        <position position="421"/>
    </location>
</feature>
<keyword evidence="5 7" id="KW-0573">Peptidoglycan synthesis</keyword>
<comment type="similarity">
    <text evidence="2">Belongs to the YkuD family.</text>
</comment>
<dbReference type="InterPro" id="IPR038063">
    <property type="entry name" value="Transpep_catalytic_dom"/>
</dbReference>
<evidence type="ECO:0000256" key="5">
    <source>
        <dbReference type="ARBA" id="ARBA00022984"/>
    </source>
</evidence>
<evidence type="ECO:0000313" key="10">
    <source>
        <dbReference type="Proteomes" id="UP000199643"/>
    </source>
</evidence>
<keyword evidence="10" id="KW-1185">Reference proteome</keyword>
<comment type="pathway">
    <text evidence="1 7">Cell wall biogenesis; peptidoglycan biosynthesis.</text>
</comment>
<evidence type="ECO:0000256" key="2">
    <source>
        <dbReference type="ARBA" id="ARBA00005992"/>
    </source>
</evidence>
<dbReference type="GO" id="GO:0004180">
    <property type="term" value="F:carboxypeptidase activity"/>
    <property type="evidence" value="ECO:0007669"/>
    <property type="project" value="UniProtKB-ARBA"/>
</dbReference>
<dbReference type="CDD" id="cd16913">
    <property type="entry name" value="YkuD_like"/>
    <property type="match status" value="1"/>
</dbReference>
<dbReference type="PANTHER" id="PTHR41533">
    <property type="entry name" value="L,D-TRANSPEPTIDASE HI_1667-RELATED"/>
    <property type="match status" value="1"/>
</dbReference>
<dbReference type="Gene3D" id="2.40.440.10">
    <property type="entry name" value="L,D-transpeptidase catalytic domain-like"/>
    <property type="match status" value="1"/>
</dbReference>
<evidence type="ECO:0000256" key="3">
    <source>
        <dbReference type="ARBA" id="ARBA00022679"/>
    </source>
</evidence>
<dbReference type="GO" id="GO:0008360">
    <property type="term" value="P:regulation of cell shape"/>
    <property type="evidence" value="ECO:0007669"/>
    <property type="project" value="UniProtKB-UniRule"/>
</dbReference>
<keyword evidence="4 7" id="KW-0133">Cell shape</keyword>
<dbReference type="GO" id="GO:0016740">
    <property type="term" value="F:transferase activity"/>
    <property type="evidence" value="ECO:0007669"/>
    <property type="project" value="UniProtKB-KW"/>
</dbReference>
<dbReference type="GO" id="GO:0071555">
    <property type="term" value="P:cell wall organization"/>
    <property type="evidence" value="ECO:0007669"/>
    <property type="project" value="UniProtKB-UniRule"/>
</dbReference>
<keyword evidence="3" id="KW-0808">Transferase</keyword>
<reference evidence="10" key="1">
    <citation type="submission" date="2016-10" db="EMBL/GenBank/DDBJ databases">
        <authorList>
            <person name="Varghese N."/>
            <person name="Submissions S."/>
        </authorList>
    </citation>
    <scope>NUCLEOTIDE SEQUENCE [LARGE SCALE GENOMIC DNA]</scope>
    <source>
        <strain evidence="10">DSM 17933</strain>
    </source>
</reference>
<gene>
    <name evidence="9" type="ORF">SAMN05421827_101123</name>
</gene>
<organism evidence="9 10">
    <name type="scientific">Pedobacter terrae</name>
    <dbReference type="NCBI Taxonomy" id="405671"/>
    <lineage>
        <taxon>Bacteria</taxon>
        <taxon>Pseudomonadati</taxon>
        <taxon>Bacteroidota</taxon>
        <taxon>Sphingobacteriia</taxon>
        <taxon>Sphingobacteriales</taxon>
        <taxon>Sphingobacteriaceae</taxon>
        <taxon>Pedobacter</taxon>
    </lineage>
</organism>
<evidence type="ECO:0000313" key="9">
    <source>
        <dbReference type="EMBL" id="SDF66050.1"/>
    </source>
</evidence>
<dbReference type="PANTHER" id="PTHR41533:SF2">
    <property type="entry name" value="BLR7131 PROTEIN"/>
    <property type="match status" value="1"/>
</dbReference>
<keyword evidence="6 7" id="KW-0961">Cell wall biogenesis/degradation</keyword>
<feature type="active site" description="Nucleophile" evidence="7">
    <location>
        <position position="440"/>
    </location>
</feature>
<dbReference type="Proteomes" id="UP000199643">
    <property type="component" value="Unassembled WGS sequence"/>
</dbReference>
<evidence type="ECO:0000256" key="1">
    <source>
        <dbReference type="ARBA" id="ARBA00004752"/>
    </source>
</evidence>
<evidence type="ECO:0000256" key="7">
    <source>
        <dbReference type="PROSITE-ProRule" id="PRU01373"/>
    </source>
</evidence>
<sequence length="521" mass="58653">MKTIWLKTNYMSMNKKTLPNFLRGLLMLLPLLILFEACNKPKSKTGAELTKITGNKLYKDLDADVLSDKFKAALSKRGKSMSNPKFTQEIYKQADYQPVLISKFLPNSGLMKAAKKISAAKEHGLSAENFQAAKFNAAVDKIYSKTEVNTLDKAYDAVIDLELVASGAITDYAAAMQYGMVSPRKIFAQFYTKVLRPDSISFKKPYQTSNITTFLDSIQPSAEAYKMLQTALSQNITAPGHTAEETRRIIEVNMERLRWHTAEQEDKYVWVNIPAFELQVIEKQKPVLSMKVCVGEGRNKGQATSLTEYDENDLKKDRAFNRETPQLKSMIHSVQVNPVWNIPESIASNEIAKYAAQDRYYLSNKNIDVYYKGKKVEDTETIDWSAPDAGKTYTFKQQPGADNSLGKIKFLFNNQSSVYLHDTPAKAAFNLAVRAVSHGCVRVENPLELARVLFGPGDKFNKIKEGMQSKDPKAEDIALPKKVAVYLSYFTCWKDSTSGKLMFANDIYGQDAVLYTHLNKA</sequence>
<dbReference type="PROSITE" id="PS52029">
    <property type="entry name" value="LD_TPASE"/>
    <property type="match status" value="1"/>
</dbReference>
<dbReference type="GO" id="GO:0009252">
    <property type="term" value="P:peptidoglycan biosynthetic process"/>
    <property type="evidence" value="ECO:0007669"/>
    <property type="project" value="UniProtKB-UniPathway"/>
</dbReference>
<name>A0A1G7MYB3_9SPHI</name>
<dbReference type="SUPFAM" id="SSF141523">
    <property type="entry name" value="L,D-transpeptidase catalytic domain-like"/>
    <property type="match status" value="1"/>
</dbReference>
<dbReference type="InterPro" id="IPR052905">
    <property type="entry name" value="LD-transpeptidase_YkuD-like"/>
</dbReference>
<protein>
    <submittedName>
        <fullName evidence="9">Murein L,D-transpeptidase YcbB/YkuD</fullName>
    </submittedName>
</protein>